<dbReference type="PANTHER" id="PTHR31569">
    <property type="entry name" value="SWIM-TYPE DOMAIN-CONTAINING PROTEIN"/>
    <property type="match status" value="1"/>
</dbReference>
<accession>A0A9W6YB75</accession>
<name>A0A9W6YB75_9STRA</name>
<organism evidence="1 2">
    <name type="scientific">Phytophthora fragariaefolia</name>
    <dbReference type="NCBI Taxonomy" id="1490495"/>
    <lineage>
        <taxon>Eukaryota</taxon>
        <taxon>Sar</taxon>
        <taxon>Stramenopiles</taxon>
        <taxon>Oomycota</taxon>
        <taxon>Peronosporomycetes</taxon>
        <taxon>Peronosporales</taxon>
        <taxon>Peronosporaceae</taxon>
        <taxon>Phytophthora</taxon>
    </lineage>
</organism>
<dbReference type="InterPro" id="IPR052579">
    <property type="entry name" value="Zinc_finger_SWIM"/>
</dbReference>
<evidence type="ECO:0000313" key="1">
    <source>
        <dbReference type="EMBL" id="GMF58989.1"/>
    </source>
</evidence>
<comment type="caution">
    <text evidence="1">The sequence shown here is derived from an EMBL/GenBank/DDBJ whole genome shotgun (WGS) entry which is preliminary data.</text>
</comment>
<keyword evidence="2" id="KW-1185">Reference proteome</keyword>
<evidence type="ECO:0000313" key="2">
    <source>
        <dbReference type="Proteomes" id="UP001165121"/>
    </source>
</evidence>
<dbReference type="PANTHER" id="PTHR31569:SF4">
    <property type="entry name" value="SWIM-TYPE DOMAIN-CONTAINING PROTEIN"/>
    <property type="match status" value="1"/>
</dbReference>
<dbReference type="AlphaFoldDB" id="A0A9W6YB75"/>
<reference evidence="1" key="1">
    <citation type="submission" date="2023-04" db="EMBL/GenBank/DDBJ databases">
        <title>Phytophthora fragariaefolia NBRC 109709.</title>
        <authorList>
            <person name="Ichikawa N."/>
            <person name="Sato H."/>
            <person name="Tonouchi N."/>
        </authorList>
    </citation>
    <scope>NUCLEOTIDE SEQUENCE</scope>
    <source>
        <strain evidence="1">NBRC 109709</strain>
    </source>
</reference>
<dbReference type="OrthoDB" id="116889at2759"/>
<protein>
    <submittedName>
        <fullName evidence="1">Unnamed protein product</fullName>
    </submittedName>
</protein>
<dbReference type="Proteomes" id="UP001165121">
    <property type="component" value="Unassembled WGS sequence"/>
</dbReference>
<sequence length="154" mass="17382">MNGYHTRGAASPHLQNNTNNRLECKWGKFKQVIKPSFTLDETISTLIALQRYAEDEYVAQYHEAGSQPHMDEDPELATLTMQISSYAFNLVADQYAFAVGPRADYEMDLSTAGQAKLVRPSSGSTHAIDIAVRMRRYEGYVVSDIVPVSMWLRF</sequence>
<proteinExistence type="predicted"/>
<gene>
    <name evidence="1" type="ORF">Pfra01_002545500</name>
</gene>
<dbReference type="EMBL" id="BSXT01004802">
    <property type="protein sequence ID" value="GMF58989.1"/>
    <property type="molecule type" value="Genomic_DNA"/>
</dbReference>